<evidence type="ECO:0000313" key="7">
    <source>
        <dbReference type="WBParaSite" id="SBAD_0000749601-mRNA-1"/>
    </source>
</evidence>
<evidence type="ECO:0000256" key="1">
    <source>
        <dbReference type="ARBA" id="ARBA00022468"/>
    </source>
</evidence>
<evidence type="ECO:0000259" key="4">
    <source>
        <dbReference type="PROSITE" id="PS50085"/>
    </source>
</evidence>
<accession>A0A183IUC9</accession>
<organism evidence="7">
    <name type="scientific">Soboliphyme baturini</name>
    <dbReference type="NCBI Taxonomy" id="241478"/>
    <lineage>
        <taxon>Eukaryota</taxon>
        <taxon>Metazoa</taxon>
        <taxon>Ecdysozoa</taxon>
        <taxon>Nematoda</taxon>
        <taxon>Enoplea</taxon>
        <taxon>Dorylaimia</taxon>
        <taxon>Dioctophymatida</taxon>
        <taxon>Dioctophymatoidea</taxon>
        <taxon>Soboliphymatidae</taxon>
        <taxon>Soboliphyme</taxon>
    </lineage>
</organism>
<dbReference type="FunFam" id="3.40.50.11210:FF:000001">
    <property type="entry name" value="Ral GTPase-activating protein subunit alpha-1 isoform 1"/>
    <property type="match status" value="1"/>
</dbReference>
<dbReference type="Proteomes" id="UP000270296">
    <property type="component" value="Unassembled WGS sequence"/>
</dbReference>
<feature type="compositionally biased region" description="Low complexity" evidence="3">
    <location>
        <begin position="704"/>
        <end position="715"/>
    </location>
</feature>
<dbReference type="OrthoDB" id="19311at2759"/>
<dbReference type="Pfam" id="PF20412">
    <property type="entry name" value="RALGAPB_N"/>
    <property type="match status" value="1"/>
</dbReference>
<dbReference type="InterPro" id="IPR000331">
    <property type="entry name" value="Rap/Ran_GAP_dom"/>
</dbReference>
<dbReference type="GO" id="GO:0051056">
    <property type="term" value="P:regulation of small GTPase mediated signal transduction"/>
    <property type="evidence" value="ECO:0007669"/>
    <property type="project" value="InterPro"/>
</dbReference>
<dbReference type="InterPro" id="IPR035974">
    <property type="entry name" value="Rap/Ran-GAP_sf"/>
</dbReference>
<keyword evidence="1" id="KW-0343">GTPase activation</keyword>
<dbReference type="PANTHER" id="PTHR10063">
    <property type="entry name" value="TUBERIN"/>
    <property type="match status" value="1"/>
</dbReference>
<dbReference type="Pfam" id="PF02145">
    <property type="entry name" value="Rap_GAP"/>
    <property type="match status" value="1"/>
</dbReference>
<feature type="compositionally biased region" description="Basic and acidic residues" evidence="3">
    <location>
        <begin position="687"/>
        <end position="702"/>
    </location>
</feature>
<keyword evidence="2" id="KW-0597">Phosphoprotein</keyword>
<dbReference type="PANTHER" id="PTHR10063:SF11">
    <property type="entry name" value="RHO GTPASE-ACTIVATING PROTEIN CG5521-RELATED"/>
    <property type="match status" value="1"/>
</dbReference>
<feature type="region of interest" description="Disordered" evidence="3">
    <location>
        <begin position="637"/>
        <end position="716"/>
    </location>
</feature>
<keyword evidence="6" id="KW-1185">Reference proteome</keyword>
<evidence type="ECO:0000313" key="5">
    <source>
        <dbReference type="EMBL" id="VDP12352.1"/>
    </source>
</evidence>
<dbReference type="PROSITE" id="PS50085">
    <property type="entry name" value="RAPGAP"/>
    <property type="match status" value="1"/>
</dbReference>
<dbReference type="GO" id="GO:0005634">
    <property type="term" value="C:nucleus"/>
    <property type="evidence" value="ECO:0007669"/>
    <property type="project" value="InterPro"/>
</dbReference>
<dbReference type="Gene3D" id="3.40.50.11210">
    <property type="entry name" value="Rap/Ran-GAP"/>
    <property type="match status" value="1"/>
</dbReference>
<feature type="compositionally biased region" description="Acidic residues" evidence="3">
    <location>
        <begin position="673"/>
        <end position="686"/>
    </location>
</feature>
<dbReference type="WBParaSite" id="SBAD_0000749601-mRNA-1">
    <property type="protein sequence ID" value="SBAD_0000749601-mRNA-1"/>
    <property type="gene ID" value="SBAD_0000749601"/>
</dbReference>
<reference evidence="7" key="1">
    <citation type="submission" date="2016-06" db="UniProtKB">
        <authorList>
            <consortium name="WormBaseParasite"/>
        </authorList>
    </citation>
    <scope>IDENTIFICATION</scope>
</reference>
<dbReference type="GO" id="GO:0005096">
    <property type="term" value="F:GTPase activator activity"/>
    <property type="evidence" value="ECO:0007669"/>
    <property type="project" value="UniProtKB-KW"/>
</dbReference>
<dbReference type="GO" id="GO:0005737">
    <property type="term" value="C:cytoplasm"/>
    <property type="evidence" value="ECO:0007669"/>
    <property type="project" value="TreeGrafter"/>
</dbReference>
<protein>
    <submittedName>
        <fullName evidence="7">Rap-GAP domain-containing protein</fullName>
    </submittedName>
</protein>
<sequence>MFASRRSRLDLPTSVARFLDLKRDTSSRYRRLQFIYENTAEPDKRKAFFEEHYFESFQLFQDMFFQIDLPAHAPGVRANMNELEYALWILETLFCYLPELVSKRWQYNCIAYCLKRLLHPQSFLEVRRFGLKLFLLWYQCLGIGPYGATELDEYFSSLIPNLPVRKDLSSEMALQLLCESAFVRLHDSPDNLDGICVAKKPQPIMCRYAVLCFRNAASFDLYNPQFVSQDNSVDCNLASTNPEDPFIVCQSLLISWVVSYTFSHKKQYDSFNRNEINAEKHGGKNGLAAAKGDVKLPVNYVLFRKVLFGSLSTVNFTFGILRESFLMPFSFVVLMYRVFKTLREWLLSKDKPPFFNPSPTSESGSANCAFCCIGVQKSVQGILVVLSTFFCNKYLLEGNEYTNVIVRVSNMILALFSRLAKFKSDEKPDESSPVMNEATWQFLLTVLLRITQDIIPVTPTVLKRPHISLHISSSVFRTLIGIWACANVNVSVPNEMWDKLTILCSSRTAWLELIVEWGNILVLFTRALGIHLYGVDVCDPPLERLSEQKTKRRLGVSRSLLPSEEVLEGGSGTAPGTGASVGMTEQQEYNFCQFPEQATVSCASVKRNSTCVVHAVTVADADDLARAFDLKTEAALPEASEMEKSPTKMTSSAALETTSATPSAETSDQALSVEEDESAASDDSDFDADHTKLPHVSLDDTKNAAQSDDVSADSSLINNDADSISEEFVTPEEPNARSPSLELLPKQFPEDDGFCRSSTPENYAIAWRRIVGILGDINEITDASIHLRCLKILETVINSFFKIRFNQGVAIDGSASKASALPPSLVPPFTIFAPWLITSLKLSKSYRSSKILAVRLICRIYARRQDVPLSRVDNASFLLVLHNTLLSDQEELILEVVKNCAPEIFYRNVSGCQALLYDLYRGCMSILNSHLPDGTKYPPVATFAASTICLVASLKSIPCIDSQNRIIEMDAEKLLFDMVGLLSTVVKKNVDDDVTVLSLKGLSLFVFSQLVKGKFTNVLRDSFTILLNGINFSNCKISLCICQMLHPLLSVIPQLITLFQFLIEDLFTVYLMALQSFLETTDADALPCSDLKQRLQTRILLDLCQWCLSLPPEFIASPERRQSFLLSYLRLIQLCFIKASQRSCSVLPKVVCALLNCYFDQKLFPYSFSAPERPPNEMIGVYSSLKNRHIAAFESVDKGNSGVSGSECSRFAFRNIVEKHSWQIRRLNRCGRPSRDLNRGLLSLSLPNDKSRGGSKRGALRPSDDFAAAGSHFVDSLLDYLLETSPECFLRSACGEEAAADFDSFIPDIPVIKPMKLVAESECHSRGSMMTFIEYFGCADRFSACRMLLDAFYHHLWETTGSVKLLEKSRQLNLELKHIDNIRLHELHKIAVIYVAPGQEDKQSILSNRTGSKAFERFISALGWEVDLKTHLGYMGGLPPDGTTAYYCTPMLEVIFHISTRLSCTDINKKLRHLGNDEVHIVWSEHWRDYRRSIIPTEFCDVLIVIYPLTNDVFRVHIEYDNTISDFGPLFNDALVSWDALSELIRTTAVNASRSKRGTSEAYKTSHEHRFESLENVADHLAENITFGELVAGLFSPSPLNKISD</sequence>
<proteinExistence type="predicted"/>
<name>A0A183IUC9_9BILA</name>
<gene>
    <name evidence="5" type="ORF">SBAD_LOCUS7226</name>
</gene>
<reference evidence="5 6" key="2">
    <citation type="submission" date="2018-11" db="EMBL/GenBank/DDBJ databases">
        <authorList>
            <consortium name="Pathogen Informatics"/>
        </authorList>
    </citation>
    <scope>NUCLEOTIDE SEQUENCE [LARGE SCALE GENOMIC DNA]</scope>
</reference>
<evidence type="ECO:0000313" key="6">
    <source>
        <dbReference type="Proteomes" id="UP000270296"/>
    </source>
</evidence>
<feature type="compositionally biased region" description="Low complexity" evidence="3">
    <location>
        <begin position="650"/>
        <end position="667"/>
    </location>
</feature>
<evidence type="ECO:0000256" key="3">
    <source>
        <dbReference type="SAM" id="MobiDB-lite"/>
    </source>
</evidence>
<evidence type="ECO:0000256" key="2">
    <source>
        <dbReference type="ARBA" id="ARBA00022553"/>
    </source>
</evidence>
<dbReference type="EMBL" id="UZAM01010436">
    <property type="protein sequence ID" value="VDP12352.1"/>
    <property type="molecule type" value="Genomic_DNA"/>
</dbReference>
<feature type="domain" description="Rap-GAP" evidence="4">
    <location>
        <begin position="1376"/>
        <end position="1577"/>
    </location>
</feature>
<dbReference type="SUPFAM" id="SSF111347">
    <property type="entry name" value="Rap/Ran-GAP"/>
    <property type="match status" value="1"/>
</dbReference>
<dbReference type="InterPro" id="IPR046859">
    <property type="entry name" value="RGPA/RALGAPB_N"/>
</dbReference>
<dbReference type="InterPro" id="IPR027107">
    <property type="entry name" value="Tuberin/Ral-act_asu"/>
</dbReference>